<evidence type="ECO:0000313" key="12">
    <source>
        <dbReference type="Proteomes" id="UP001429580"/>
    </source>
</evidence>
<evidence type="ECO:0000256" key="3">
    <source>
        <dbReference type="ARBA" id="ARBA00022475"/>
    </source>
</evidence>
<dbReference type="InterPro" id="IPR018448">
    <property type="entry name" value="TatB"/>
</dbReference>
<name>A0ABX0V0V5_9HYPH</name>
<dbReference type="NCBIfam" id="TIGR01410">
    <property type="entry name" value="tatB"/>
    <property type="match status" value="1"/>
</dbReference>
<comment type="subunit">
    <text evidence="9">The Tat system comprises two distinct complexes: a TatABC complex, containing multiple copies of TatA, TatB and TatC subunits, and a separate TatA complex, containing only TatA subunits. Substrates initially bind to the TatABC complex, which probably triggers association of the separate TatA complex to form the active translocon.</text>
</comment>
<evidence type="ECO:0000256" key="1">
    <source>
        <dbReference type="ARBA" id="ARBA00004167"/>
    </source>
</evidence>
<proteinExistence type="inferred from homology"/>
<evidence type="ECO:0000256" key="9">
    <source>
        <dbReference type="HAMAP-Rule" id="MF_00237"/>
    </source>
</evidence>
<sequence length="223" mass="23990">MFDLSWSELLLVGAVALVVIGPRELPRVLRTVGQAFGKMRRMAGEFQTQFNAAMREAELDEIRDTVRDVKSTASRAMDTKVNTAFDPLRQVRDELRDALQKAETKTEVPAPAPVHADWFDAASVVPSAARAGEFSAPLPEVPAPAGPPLVAEASLARIVHKKGRRVIVAAPQEAVRPLSRPLSGTARLYKATKFSALPARSAARRKQRPSAPVTPPGGSEGGQ</sequence>
<dbReference type="PANTHER" id="PTHR33162">
    <property type="entry name" value="SEC-INDEPENDENT PROTEIN TRANSLOCASE PROTEIN TATA, CHLOROPLASTIC"/>
    <property type="match status" value="1"/>
</dbReference>
<dbReference type="PRINTS" id="PR01506">
    <property type="entry name" value="TATBPROTEIN"/>
</dbReference>
<gene>
    <name evidence="9" type="primary">tatB</name>
    <name evidence="11" type="ORF">FHS82_001646</name>
</gene>
<evidence type="ECO:0000256" key="5">
    <source>
        <dbReference type="ARBA" id="ARBA00022927"/>
    </source>
</evidence>
<keyword evidence="3 9" id="KW-1003">Cell membrane</keyword>
<keyword evidence="4 9" id="KW-0812">Transmembrane</keyword>
<accession>A0ABX0V0V5</accession>
<comment type="function">
    <text evidence="9">Part of the twin-arginine translocation (Tat) system that transports large folded proteins containing a characteristic twin-arginine motif in their signal peptide across membranes. Together with TatC, TatB is part of a receptor directly interacting with Tat signal peptides. TatB may form an oligomeric binding site that transiently accommodates folded Tat precursor proteins before their translocation.</text>
</comment>
<keyword evidence="8 9" id="KW-0472">Membrane</keyword>
<dbReference type="InterPro" id="IPR003369">
    <property type="entry name" value="TatA/B/E"/>
</dbReference>
<dbReference type="Proteomes" id="UP001429580">
    <property type="component" value="Unassembled WGS sequence"/>
</dbReference>
<reference evidence="11 12" key="1">
    <citation type="submission" date="2020-03" db="EMBL/GenBank/DDBJ databases">
        <title>Genomic Encyclopedia of Type Strains, Phase IV (KMG-IV): sequencing the most valuable type-strain genomes for metagenomic binning, comparative biology and taxonomic classification.</title>
        <authorList>
            <person name="Goeker M."/>
        </authorList>
    </citation>
    <scope>NUCLEOTIDE SEQUENCE [LARGE SCALE GENOMIC DNA]</scope>
    <source>
        <strain evidence="11 12">DSM 103870</strain>
    </source>
</reference>
<comment type="similarity">
    <text evidence="9">Belongs to the TatB family.</text>
</comment>
<dbReference type="Gene3D" id="1.20.5.3310">
    <property type="match status" value="1"/>
</dbReference>
<comment type="subcellular location">
    <subcellularLocation>
        <location evidence="9">Cell membrane</location>
        <topology evidence="9">Single-pass membrane protein</topology>
    </subcellularLocation>
    <subcellularLocation>
        <location evidence="1">Membrane</location>
        <topology evidence="1">Single-pass membrane protein</topology>
    </subcellularLocation>
</comment>
<keyword evidence="6 9" id="KW-1133">Transmembrane helix</keyword>
<keyword evidence="7 9" id="KW-0811">Translocation</keyword>
<comment type="caution">
    <text evidence="11">The sequence shown here is derived from an EMBL/GenBank/DDBJ whole genome shotgun (WGS) entry which is preliminary data.</text>
</comment>
<organism evidence="11 12">
    <name type="scientific">Pseudochelatococcus lubricantis</name>
    <dbReference type="NCBI Taxonomy" id="1538102"/>
    <lineage>
        <taxon>Bacteria</taxon>
        <taxon>Pseudomonadati</taxon>
        <taxon>Pseudomonadota</taxon>
        <taxon>Alphaproteobacteria</taxon>
        <taxon>Hyphomicrobiales</taxon>
        <taxon>Chelatococcaceae</taxon>
        <taxon>Pseudochelatococcus</taxon>
    </lineage>
</organism>
<dbReference type="EMBL" id="JAASQI010000003">
    <property type="protein sequence ID" value="NIJ57810.1"/>
    <property type="molecule type" value="Genomic_DNA"/>
</dbReference>
<keyword evidence="5 9" id="KW-0653">Protein transport</keyword>
<feature type="region of interest" description="Disordered" evidence="10">
    <location>
        <begin position="197"/>
        <end position="223"/>
    </location>
</feature>
<evidence type="ECO:0000256" key="6">
    <source>
        <dbReference type="ARBA" id="ARBA00022989"/>
    </source>
</evidence>
<dbReference type="HAMAP" id="MF_00237">
    <property type="entry name" value="TatB"/>
    <property type="match status" value="1"/>
</dbReference>
<keyword evidence="2 9" id="KW-0813">Transport</keyword>
<evidence type="ECO:0000313" key="11">
    <source>
        <dbReference type="EMBL" id="NIJ57810.1"/>
    </source>
</evidence>
<protein>
    <recommendedName>
        <fullName evidence="9">Sec-independent protein translocase protein TatB</fullName>
    </recommendedName>
</protein>
<dbReference type="RefSeq" id="WP_208394148.1">
    <property type="nucleotide sequence ID" value="NZ_JAASQI010000003.1"/>
</dbReference>
<evidence type="ECO:0000256" key="8">
    <source>
        <dbReference type="ARBA" id="ARBA00023136"/>
    </source>
</evidence>
<evidence type="ECO:0000256" key="4">
    <source>
        <dbReference type="ARBA" id="ARBA00022692"/>
    </source>
</evidence>
<evidence type="ECO:0000256" key="10">
    <source>
        <dbReference type="SAM" id="MobiDB-lite"/>
    </source>
</evidence>
<evidence type="ECO:0000256" key="7">
    <source>
        <dbReference type="ARBA" id="ARBA00023010"/>
    </source>
</evidence>
<keyword evidence="12" id="KW-1185">Reference proteome</keyword>
<dbReference type="Pfam" id="PF02416">
    <property type="entry name" value="TatA_B_E"/>
    <property type="match status" value="1"/>
</dbReference>
<dbReference type="PANTHER" id="PTHR33162:SF1">
    <property type="entry name" value="SEC-INDEPENDENT PROTEIN TRANSLOCASE PROTEIN TATA, CHLOROPLASTIC"/>
    <property type="match status" value="1"/>
</dbReference>
<evidence type="ECO:0000256" key="2">
    <source>
        <dbReference type="ARBA" id="ARBA00022448"/>
    </source>
</evidence>